<dbReference type="STRING" id="861298.SAMN04488136_106124"/>
<dbReference type="InterPro" id="IPR036388">
    <property type="entry name" value="WH-like_DNA-bd_sf"/>
</dbReference>
<feature type="domain" description="ANTAR" evidence="1">
    <location>
        <begin position="125"/>
        <end position="186"/>
    </location>
</feature>
<keyword evidence="3" id="KW-1185">Reference proteome</keyword>
<dbReference type="Proteomes" id="UP000198854">
    <property type="component" value="Unassembled WGS sequence"/>
</dbReference>
<evidence type="ECO:0000313" key="3">
    <source>
        <dbReference type="Proteomes" id="UP000198854"/>
    </source>
</evidence>
<reference evidence="2 3" key="1">
    <citation type="submission" date="2016-10" db="EMBL/GenBank/DDBJ databases">
        <authorList>
            <person name="de Groot N.N."/>
        </authorList>
    </citation>
    <scope>NUCLEOTIDE SEQUENCE [LARGE SCALE GENOMIC DNA]</scope>
    <source>
        <strain evidence="2 3">CGMCC 1.10228</strain>
    </source>
</reference>
<sequence length="196" mass="22643">MPHFSTQPPVILCSDKREERAQILAQYAPTSHRVFDCHLTELEALARQHSNAQILLCWSASCAEVQMVVEFCRAHDRNLVVMLKQFNSQHISNLTQELDYVVMPYSPQCDWISWFDYAAMVRARYQHIQAQIASLQQKLEERKIIEKAKGLVMRHHRLDEQSAYKALRDSAMQNSQPIYQVAKNVLVSMQAQSAAK</sequence>
<dbReference type="InterPro" id="IPR011006">
    <property type="entry name" value="CheY-like_superfamily"/>
</dbReference>
<gene>
    <name evidence="2" type="ORF">SAMN04488136_106124</name>
</gene>
<dbReference type="GO" id="GO:0003723">
    <property type="term" value="F:RNA binding"/>
    <property type="evidence" value="ECO:0007669"/>
    <property type="project" value="InterPro"/>
</dbReference>
<dbReference type="SUPFAM" id="SSF52172">
    <property type="entry name" value="CheY-like"/>
    <property type="match status" value="1"/>
</dbReference>
<dbReference type="AlphaFoldDB" id="A0A1G7YY74"/>
<dbReference type="Gene3D" id="1.10.10.10">
    <property type="entry name" value="Winged helix-like DNA-binding domain superfamily/Winged helix DNA-binding domain"/>
    <property type="match status" value="1"/>
</dbReference>
<protein>
    <submittedName>
        <fullName evidence="2">Response regulator NasT</fullName>
    </submittedName>
</protein>
<evidence type="ECO:0000313" key="2">
    <source>
        <dbReference type="EMBL" id="SDH01498.1"/>
    </source>
</evidence>
<dbReference type="Pfam" id="PF03861">
    <property type="entry name" value="ANTAR"/>
    <property type="match status" value="1"/>
</dbReference>
<name>A0A1G7YY74_9VIBR</name>
<dbReference type="InterPro" id="IPR005561">
    <property type="entry name" value="ANTAR"/>
</dbReference>
<organism evidence="2 3">
    <name type="scientific">Vibrio xiamenensis</name>
    <dbReference type="NCBI Taxonomy" id="861298"/>
    <lineage>
        <taxon>Bacteria</taxon>
        <taxon>Pseudomonadati</taxon>
        <taxon>Pseudomonadota</taxon>
        <taxon>Gammaproteobacteria</taxon>
        <taxon>Vibrionales</taxon>
        <taxon>Vibrionaceae</taxon>
        <taxon>Vibrio</taxon>
    </lineage>
</organism>
<proteinExistence type="predicted"/>
<dbReference type="EMBL" id="FNDD01000006">
    <property type="protein sequence ID" value="SDH01498.1"/>
    <property type="molecule type" value="Genomic_DNA"/>
</dbReference>
<dbReference type="SMART" id="SM01012">
    <property type="entry name" value="ANTAR"/>
    <property type="match status" value="1"/>
</dbReference>
<accession>A0A1G7YY74</accession>
<dbReference type="PROSITE" id="PS50921">
    <property type="entry name" value="ANTAR"/>
    <property type="match status" value="1"/>
</dbReference>
<evidence type="ECO:0000259" key="1">
    <source>
        <dbReference type="PROSITE" id="PS50921"/>
    </source>
</evidence>